<dbReference type="Pfam" id="PF00514">
    <property type="entry name" value="Arm"/>
    <property type="match status" value="1"/>
</dbReference>
<evidence type="ECO:0000256" key="4">
    <source>
        <dbReference type="ARBA" id="ARBA00022737"/>
    </source>
</evidence>
<dbReference type="Proteomes" id="UP000243217">
    <property type="component" value="Unassembled WGS sequence"/>
</dbReference>
<evidence type="ECO:0000256" key="6">
    <source>
        <dbReference type="ARBA" id="ARBA00023288"/>
    </source>
</evidence>
<keyword evidence="10" id="KW-1185">Reference proteome</keyword>
<evidence type="ECO:0000256" key="1">
    <source>
        <dbReference type="ARBA" id="ARBA00004592"/>
    </source>
</evidence>
<accession>A0A1V9YT63</accession>
<dbReference type="InterPro" id="IPR011989">
    <property type="entry name" value="ARM-like"/>
</dbReference>
<keyword evidence="6" id="KW-0449">Lipoprotein</keyword>
<evidence type="ECO:0000256" key="2">
    <source>
        <dbReference type="ARBA" id="ARBA00005462"/>
    </source>
</evidence>
<reference evidence="9 10" key="1">
    <citation type="journal article" date="2014" name="Genome Biol. Evol.">
        <title>The secreted proteins of Achlya hypogyna and Thraustotheca clavata identify the ancestral oomycete secretome and reveal gene acquisitions by horizontal gene transfer.</title>
        <authorList>
            <person name="Misner I."/>
            <person name="Blouin N."/>
            <person name="Leonard G."/>
            <person name="Richards T.A."/>
            <person name="Lane C.E."/>
        </authorList>
    </citation>
    <scope>NUCLEOTIDE SEQUENCE [LARGE SCALE GENOMIC DNA]</scope>
    <source>
        <strain evidence="9 10">ATCC 34112</strain>
    </source>
</reference>
<dbReference type="InterPro" id="IPR016024">
    <property type="entry name" value="ARM-type_fold"/>
</dbReference>
<feature type="non-terminal residue" evidence="9">
    <location>
        <position position="745"/>
    </location>
</feature>
<dbReference type="GO" id="GO:0071562">
    <property type="term" value="P:nucleus-vacuole junction assembly"/>
    <property type="evidence" value="ECO:0007669"/>
    <property type="project" value="InterPro"/>
</dbReference>
<organism evidence="9 10">
    <name type="scientific">Thraustotheca clavata</name>
    <dbReference type="NCBI Taxonomy" id="74557"/>
    <lineage>
        <taxon>Eukaryota</taxon>
        <taxon>Sar</taxon>
        <taxon>Stramenopiles</taxon>
        <taxon>Oomycota</taxon>
        <taxon>Saprolegniomycetes</taxon>
        <taxon>Saprolegniales</taxon>
        <taxon>Achlyaceae</taxon>
        <taxon>Thraustotheca</taxon>
    </lineage>
</organism>
<evidence type="ECO:0000256" key="5">
    <source>
        <dbReference type="ARBA" id="ARBA00023136"/>
    </source>
</evidence>
<comment type="subcellular location">
    <subcellularLocation>
        <location evidence="1">Vacuole membrane</location>
        <topology evidence="1">Lipid-anchor</topology>
    </subcellularLocation>
</comment>
<name>A0A1V9YT63_9STRA</name>
<dbReference type="GO" id="GO:0043495">
    <property type="term" value="F:protein-membrane adaptor activity"/>
    <property type="evidence" value="ECO:0007669"/>
    <property type="project" value="InterPro"/>
</dbReference>
<gene>
    <name evidence="9" type="ORF">THRCLA_09979</name>
</gene>
<evidence type="ECO:0000256" key="7">
    <source>
        <dbReference type="ARBA" id="ARBA00026209"/>
    </source>
</evidence>
<dbReference type="OrthoDB" id="7537227at2759"/>
<dbReference type="SMART" id="SM00185">
    <property type="entry name" value="ARM"/>
    <property type="match status" value="10"/>
</dbReference>
<comment type="caution">
    <text evidence="9">The sequence shown here is derived from an EMBL/GenBank/DDBJ whole genome shotgun (WGS) entry which is preliminary data.</text>
</comment>
<evidence type="ECO:0000256" key="3">
    <source>
        <dbReference type="ARBA" id="ARBA00022554"/>
    </source>
</evidence>
<proteinExistence type="inferred from homology"/>
<dbReference type="AlphaFoldDB" id="A0A1V9YT63"/>
<dbReference type="PANTHER" id="PTHR47249">
    <property type="entry name" value="VACUOLAR PROTEIN 8"/>
    <property type="match status" value="1"/>
</dbReference>
<keyword evidence="3" id="KW-0926">Vacuole</keyword>
<sequence length="745" mass="82650">MSHRLSQAARHTQELLQDLERDKELDVIRVYLTRLNLFPRQRDPKTAPIRSEELRDLVKHWKLHRQRNFWKNHTTKEDLVRMLYRHIMLKVIPNEKNPLPIQYEPPMTPTPPAMVPVAPSPTRPFSAGTDSPSKRRASRIAGPPEVSRSSVPMNQALDPYGGDLFGQRGDYHSGMIYVSRLAKPEKPMVNEADEQSLIDLNKPILSAPEMEVLDEDATQREKLLMAECACSLYQLTLEPGHEKSIVIEGCIPAVVQLCNYDDMEVKKYCSGTIVNVSVDSSLCPRMIEEGVLAGLMELAKVQQEDIRRNAAIGICRISYERQGQLRLIQEGSVPALISMLNNTDFETKEACVKTLINIASFSGGNVSESVINTIIRIAAKRDPVYDRFIIEAICNLSLLTEPIQELTTLPSDAVVQKMSAMALSNFSGIDTNHHWIATPSLLSVIEQLLTVEDSTIKEMASTAVANLSTTKDSIPLIAESALPEKLIATGYNPYRIIQENISLAIANIALSHEEHRLLLVQHGLVLLLIELLKDSSITTRQNAMISLSTLMHHESSRAELISSGIMSVVVALGDAPEPKLRELCAIGLFNFSCYEEFAQHTLAPNVLSCLISLFVTTMSVTSPKEEKEPQITISVIQEHCLNALYNLSFYPISRDALINTGAIASCSQVFRKIAKNPDLNTRCCVAIANLSFTNDEPAQQKMLEEDVLKLLRRFSSAASASKELLLSCATALCNLATPALLHSGQ</sequence>
<feature type="region of interest" description="Disordered" evidence="8">
    <location>
        <begin position="120"/>
        <end position="154"/>
    </location>
</feature>
<evidence type="ECO:0000256" key="8">
    <source>
        <dbReference type="SAM" id="MobiDB-lite"/>
    </source>
</evidence>
<dbReference type="GO" id="GO:0005774">
    <property type="term" value="C:vacuolar membrane"/>
    <property type="evidence" value="ECO:0007669"/>
    <property type="project" value="UniProtKB-SubCell"/>
</dbReference>
<dbReference type="Gene3D" id="1.25.10.10">
    <property type="entry name" value="Leucine-rich Repeat Variant"/>
    <property type="match status" value="2"/>
</dbReference>
<keyword evidence="5" id="KW-0472">Membrane</keyword>
<dbReference type="InterPro" id="IPR045156">
    <property type="entry name" value="Vac8"/>
</dbReference>
<protein>
    <recommendedName>
        <fullName evidence="7">Vacuolar protein 8</fullName>
    </recommendedName>
</protein>
<evidence type="ECO:0000313" key="9">
    <source>
        <dbReference type="EMBL" id="OQR88989.1"/>
    </source>
</evidence>
<keyword evidence="4" id="KW-0677">Repeat</keyword>
<dbReference type="InterPro" id="IPR000225">
    <property type="entry name" value="Armadillo"/>
</dbReference>
<evidence type="ECO:0000313" key="10">
    <source>
        <dbReference type="Proteomes" id="UP000243217"/>
    </source>
</evidence>
<dbReference type="PANTHER" id="PTHR47249:SF1">
    <property type="entry name" value="VACUOLAR PROTEIN 8"/>
    <property type="match status" value="1"/>
</dbReference>
<comment type="similarity">
    <text evidence="2">Belongs to the beta-catenin family.</text>
</comment>
<dbReference type="EMBL" id="JNBS01002913">
    <property type="protein sequence ID" value="OQR88989.1"/>
    <property type="molecule type" value="Genomic_DNA"/>
</dbReference>
<dbReference type="SUPFAM" id="SSF48371">
    <property type="entry name" value="ARM repeat"/>
    <property type="match status" value="2"/>
</dbReference>